<evidence type="ECO:0000256" key="6">
    <source>
        <dbReference type="ARBA" id="ARBA00022989"/>
    </source>
</evidence>
<evidence type="ECO:0000256" key="8">
    <source>
        <dbReference type="SAM" id="Phobius"/>
    </source>
</evidence>
<feature type="transmembrane region" description="Helical" evidence="8">
    <location>
        <begin position="218"/>
        <end position="244"/>
    </location>
</feature>
<keyword evidence="10" id="KW-1185">Reference proteome</keyword>
<keyword evidence="6 8" id="KW-1133">Transmembrane helix</keyword>
<dbReference type="InterPro" id="IPR002549">
    <property type="entry name" value="AI-2E-like"/>
</dbReference>
<evidence type="ECO:0000313" key="10">
    <source>
        <dbReference type="Proteomes" id="UP000289257"/>
    </source>
</evidence>
<feature type="transmembrane region" description="Helical" evidence="8">
    <location>
        <begin position="380"/>
        <end position="405"/>
    </location>
</feature>
<dbReference type="Pfam" id="PF01594">
    <property type="entry name" value="AI-2E_transport"/>
    <property type="match status" value="1"/>
</dbReference>
<feature type="transmembrane region" description="Helical" evidence="8">
    <location>
        <begin position="133"/>
        <end position="155"/>
    </location>
</feature>
<evidence type="ECO:0000256" key="3">
    <source>
        <dbReference type="ARBA" id="ARBA00022448"/>
    </source>
</evidence>
<organism evidence="9 10">
    <name type="scientific">Candidatus Microsaccharimonas sossegonensis</name>
    <dbReference type="NCBI Taxonomy" id="2506948"/>
    <lineage>
        <taxon>Bacteria</taxon>
        <taxon>Candidatus Saccharimonadota</taxon>
        <taxon>Candidatus Saccharimonadia</taxon>
        <taxon>Candidatus Saccharimonadales</taxon>
        <taxon>Candidatus Saccharimonadaceae</taxon>
        <taxon>Candidatus Microsaccharimonas</taxon>
    </lineage>
</organism>
<evidence type="ECO:0000256" key="5">
    <source>
        <dbReference type="ARBA" id="ARBA00022692"/>
    </source>
</evidence>
<evidence type="ECO:0000313" key="9">
    <source>
        <dbReference type="EMBL" id="RWZ78693.1"/>
    </source>
</evidence>
<feature type="transmembrane region" description="Helical" evidence="8">
    <location>
        <begin position="273"/>
        <end position="306"/>
    </location>
</feature>
<accession>A0A4Q0AHV0</accession>
<evidence type="ECO:0000256" key="4">
    <source>
        <dbReference type="ARBA" id="ARBA00022475"/>
    </source>
</evidence>
<feature type="transmembrane region" description="Helical" evidence="8">
    <location>
        <begin position="337"/>
        <end position="360"/>
    </location>
</feature>
<reference evidence="9" key="1">
    <citation type="submission" date="2019-01" db="EMBL/GenBank/DDBJ databases">
        <title>Genomic signatures and co-occurrence patterns of the ultra-small Saccharimodia (Patescibacteria phylum) suggest a symbiotic lifestyle.</title>
        <authorList>
            <person name="Lemos L."/>
            <person name="Medeiros J."/>
            <person name="Andreote F."/>
            <person name="Fernandes G."/>
            <person name="Varani A."/>
            <person name="Oliveira G."/>
            <person name="Pylro V."/>
        </authorList>
    </citation>
    <scope>NUCLEOTIDE SEQUENCE [LARGE SCALE GENOMIC DNA]</scope>
    <source>
        <strain evidence="9">AMD02</strain>
    </source>
</reference>
<comment type="caution">
    <text evidence="9">The sequence shown here is derived from an EMBL/GenBank/DDBJ whole genome shotgun (WGS) entry which is preliminary data.</text>
</comment>
<dbReference type="Proteomes" id="UP000289257">
    <property type="component" value="Unassembled WGS sequence"/>
</dbReference>
<dbReference type="EMBL" id="SCKX01000001">
    <property type="protein sequence ID" value="RWZ78693.1"/>
    <property type="molecule type" value="Genomic_DNA"/>
</dbReference>
<feature type="transmembrane region" description="Helical" evidence="8">
    <location>
        <begin position="312"/>
        <end position="330"/>
    </location>
</feature>
<keyword evidence="5 8" id="KW-0812">Transmembrane</keyword>
<dbReference type="PANTHER" id="PTHR21716">
    <property type="entry name" value="TRANSMEMBRANE PROTEIN"/>
    <property type="match status" value="1"/>
</dbReference>
<evidence type="ECO:0000256" key="1">
    <source>
        <dbReference type="ARBA" id="ARBA00004651"/>
    </source>
</evidence>
<evidence type="ECO:0000256" key="2">
    <source>
        <dbReference type="ARBA" id="ARBA00009773"/>
    </source>
</evidence>
<dbReference type="PANTHER" id="PTHR21716:SF53">
    <property type="entry name" value="PERMEASE PERM-RELATED"/>
    <property type="match status" value="1"/>
</dbReference>
<comment type="similarity">
    <text evidence="2">Belongs to the autoinducer-2 exporter (AI-2E) (TC 2.A.86) family.</text>
</comment>
<feature type="transmembrane region" description="Helical" evidence="8">
    <location>
        <begin position="78"/>
        <end position="97"/>
    </location>
</feature>
<name>A0A4Q0AHV0_9BACT</name>
<gene>
    <name evidence="9" type="ORF">EOT05_03015</name>
</gene>
<sequence length="444" mass="48978">MLASWLCSNRSCRCVKIPPLKTFRRSSNNRSILPFTIRCRKRFVEVSARLYYHLCYQTNLNMCIIRLMKTRIDIDTKTFVRFILVVIGFGLAIFAIYQALTALLILGISLFLAVALNGPVSRISRILPGRSRLAASTIAYIVVVVILGAVIFLVVPPIVQQTAKFVQSVPSFVDTATNQYKGLNDLINQYNLQPQVDQALTSIKQNTSSWASNVGSTVITGVGSLFAFLTSLLLVLVLTFLMLIEGPVWMERIWGLYNNKKRMQIHKRITKRIYGVVNGYVTGQLIVSAIGGILAGTAIFVLSLIFPKIPAGLAFPTAAITFTLSLIPMFGATIAGLLITTLLAFNSPLAAIIYIVYFFIYQQIENNFVAPQVQAKKIELSALAVLASVTIGLYMFGLLGGIIAIPIAGSIRILLEEYLQSRRNDDTDDEGVIEEDIVVKKAKV</sequence>
<dbReference type="GO" id="GO:0055085">
    <property type="term" value="P:transmembrane transport"/>
    <property type="evidence" value="ECO:0007669"/>
    <property type="project" value="TreeGrafter"/>
</dbReference>
<keyword evidence="4" id="KW-1003">Cell membrane</keyword>
<keyword evidence="3" id="KW-0813">Transport</keyword>
<keyword evidence="7 8" id="KW-0472">Membrane</keyword>
<dbReference type="GO" id="GO:0005886">
    <property type="term" value="C:plasma membrane"/>
    <property type="evidence" value="ECO:0007669"/>
    <property type="project" value="UniProtKB-SubCell"/>
</dbReference>
<evidence type="ECO:0000256" key="7">
    <source>
        <dbReference type="ARBA" id="ARBA00023136"/>
    </source>
</evidence>
<proteinExistence type="inferred from homology"/>
<protein>
    <submittedName>
        <fullName evidence="9">AI-2E family transporter</fullName>
    </submittedName>
</protein>
<comment type="subcellular location">
    <subcellularLocation>
        <location evidence="1">Cell membrane</location>
        <topology evidence="1">Multi-pass membrane protein</topology>
    </subcellularLocation>
</comment>
<dbReference type="AlphaFoldDB" id="A0A4Q0AHV0"/>